<protein>
    <submittedName>
        <fullName evidence="1">Uncharacterized protein F54H12.2</fullName>
    </submittedName>
</protein>
<reference evidence="1 2" key="1">
    <citation type="journal article" date="2010" name="Science">
        <title>Genomic comparison of the ants Camponotus floridanus and Harpegnathos saltator.</title>
        <authorList>
            <person name="Bonasio R."/>
            <person name="Zhang G."/>
            <person name="Ye C."/>
            <person name="Mutti N.S."/>
            <person name="Fang X."/>
            <person name="Qin N."/>
            <person name="Donahue G."/>
            <person name="Yang P."/>
            <person name="Li Q."/>
            <person name="Li C."/>
            <person name="Zhang P."/>
            <person name="Huang Z."/>
            <person name="Berger S.L."/>
            <person name="Reinberg D."/>
            <person name="Wang J."/>
            <person name="Liebig J."/>
        </authorList>
    </citation>
    <scope>NUCLEOTIDE SEQUENCE [LARGE SCALE GENOMIC DNA]</scope>
    <source>
        <strain evidence="1 2">R22 G/1</strain>
    </source>
</reference>
<dbReference type="EMBL" id="GL451533">
    <property type="protein sequence ID" value="EFN79085.1"/>
    <property type="molecule type" value="Genomic_DNA"/>
</dbReference>
<dbReference type="AlphaFoldDB" id="E2BYZ1"/>
<sequence>KYPLMKVEVKSFTIHSGVVGKTVDNVILRQIPKRIIVGFVDNKAFNGARHLNPFNFQDYGINFFSLNVDGTQILSKPLQPKFFGNEMFYAKAYHTLFSGTGIHFLNETNSISGENNPAGYILFAFNLTSYLSANYTDQWNLVKHDSVRMEVRFERALTTTINCLLYAEFESVLEINSRQVMVD</sequence>
<name>E2BYZ1_HARSA</name>
<dbReference type="STRING" id="610380.E2BYZ1"/>
<dbReference type="OMA" id="CEEGQPH"/>
<feature type="non-terminal residue" evidence="1">
    <location>
        <position position="1"/>
    </location>
</feature>
<dbReference type="InParanoid" id="E2BYZ1"/>
<accession>E2BYZ1</accession>
<evidence type="ECO:0000313" key="1">
    <source>
        <dbReference type="EMBL" id="EFN79085.1"/>
    </source>
</evidence>
<gene>
    <name evidence="1" type="ORF">EAI_12108</name>
</gene>
<dbReference type="Proteomes" id="UP000008237">
    <property type="component" value="Unassembled WGS sequence"/>
</dbReference>
<organism evidence="2">
    <name type="scientific">Harpegnathos saltator</name>
    <name type="common">Jerdon's jumping ant</name>
    <dbReference type="NCBI Taxonomy" id="610380"/>
    <lineage>
        <taxon>Eukaryota</taxon>
        <taxon>Metazoa</taxon>
        <taxon>Ecdysozoa</taxon>
        <taxon>Arthropoda</taxon>
        <taxon>Hexapoda</taxon>
        <taxon>Insecta</taxon>
        <taxon>Pterygota</taxon>
        <taxon>Neoptera</taxon>
        <taxon>Endopterygota</taxon>
        <taxon>Hymenoptera</taxon>
        <taxon>Apocrita</taxon>
        <taxon>Aculeata</taxon>
        <taxon>Formicoidea</taxon>
        <taxon>Formicidae</taxon>
        <taxon>Ponerinae</taxon>
        <taxon>Ponerini</taxon>
        <taxon>Harpegnathos</taxon>
    </lineage>
</organism>
<dbReference type="OrthoDB" id="5979489at2759"/>
<evidence type="ECO:0000313" key="2">
    <source>
        <dbReference type="Proteomes" id="UP000008237"/>
    </source>
</evidence>
<keyword evidence="2" id="KW-1185">Reference proteome</keyword>
<feature type="non-terminal residue" evidence="1">
    <location>
        <position position="183"/>
    </location>
</feature>
<proteinExistence type="predicted"/>